<dbReference type="InterPro" id="IPR004518">
    <property type="entry name" value="MazG-like_dom"/>
</dbReference>
<dbReference type="EMBL" id="LR590481">
    <property type="protein sequence ID" value="VTQ88491.1"/>
    <property type="molecule type" value="Genomic_DNA"/>
</dbReference>
<dbReference type="SUPFAM" id="SSF101386">
    <property type="entry name" value="all-alpha NTP pyrophosphatases"/>
    <property type="match status" value="1"/>
</dbReference>
<dbReference type="Pfam" id="PF03819">
    <property type="entry name" value="MazG"/>
    <property type="match status" value="1"/>
</dbReference>
<accession>A0A4U9RC71</accession>
<dbReference type="AlphaFoldDB" id="A0A4U9RC71"/>
<gene>
    <name evidence="2" type="ORF">NCTC503_01249</name>
</gene>
<keyword evidence="2" id="KW-0378">Hydrolase</keyword>
<dbReference type="Gene3D" id="1.10.287.1080">
    <property type="entry name" value="MazG-like"/>
    <property type="match status" value="1"/>
</dbReference>
<reference evidence="2 3" key="1">
    <citation type="submission" date="2019-05" db="EMBL/GenBank/DDBJ databases">
        <authorList>
            <consortium name="Pathogen Informatics"/>
        </authorList>
    </citation>
    <scope>NUCLEOTIDE SEQUENCE [LARGE SCALE GENOMIC DNA]</scope>
    <source>
        <strain evidence="2 3">NCTC503</strain>
    </source>
</reference>
<protein>
    <submittedName>
        <fullName evidence="2">MazG nucleotide pyrophosphohydrolase domain-containing protein</fullName>
    </submittedName>
</protein>
<dbReference type="GO" id="GO:0016787">
    <property type="term" value="F:hydrolase activity"/>
    <property type="evidence" value="ECO:0007669"/>
    <property type="project" value="UniProtKB-KW"/>
</dbReference>
<name>A0A4U9RC71_HATHI</name>
<dbReference type="CDD" id="cd11542">
    <property type="entry name" value="NTP-PPase_u5"/>
    <property type="match status" value="1"/>
</dbReference>
<feature type="domain" description="NTP pyrophosphohydrolase MazG-like" evidence="1">
    <location>
        <begin position="54"/>
        <end position="110"/>
    </location>
</feature>
<proteinExistence type="predicted"/>
<dbReference type="KEGG" id="hhw:NCTC503_01249"/>
<evidence type="ECO:0000313" key="2">
    <source>
        <dbReference type="EMBL" id="VTQ88491.1"/>
    </source>
</evidence>
<sequence length="118" mass="13747">MNIKQLAEEAHKNAVDHGFWEEEYNVITKMSVQGFNDREVKAVKRAFMCQRLMLIVTEISEAVSELRKDDKENYSEELADIVLRVADTSLGDTVDIEKELIKKMDKNKNRPYKHGKLF</sequence>
<dbReference type="Proteomes" id="UP000308489">
    <property type="component" value="Chromosome 1"/>
</dbReference>
<dbReference type="OrthoDB" id="9154322at2"/>
<keyword evidence="3" id="KW-1185">Reference proteome</keyword>
<organism evidence="2 3">
    <name type="scientific">Hathewaya histolytica</name>
    <name type="common">Clostridium histolyticum</name>
    <dbReference type="NCBI Taxonomy" id="1498"/>
    <lineage>
        <taxon>Bacteria</taxon>
        <taxon>Bacillati</taxon>
        <taxon>Bacillota</taxon>
        <taxon>Clostridia</taxon>
        <taxon>Eubacteriales</taxon>
        <taxon>Clostridiaceae</taxon>
        <taxon>Hathewaya</taxon>
    </lineage>
</organism>
<evidence type="ECO:0000259" key="1">
    <source>
        <dbReference type="Pfam" id="PF03819"/>
    </source>
</evidence>
<evidence type="ECO:0000313" key="3">
    <source>
        <dbReference type="Proteomes" id="UP000308489"/>
    </source>
</evidence>